<proteinExistence type="predicted"/>
<feature type="domain" description="Ubiquitin-like" evidence="3">
    <location>
        <begin position="7"/>
        <end position="86"/>
    </location>
</feature>
<feature type="region of interest" description="Disordered" evidence="2">
    <location>
        <begin position="535"/>
        <end position="557"/>
    </location>
</feature>
<dbReference type="InterPro" id="IPR029071">
    <property type="entry name" value="Ubiquitin-like_domsf"/>
</dbReference>
<protein>
    <recommendedName>
        <fullName evidence="3">Ubiquitin-like domain-containing protein</fullName>
    </recommendedName>
</protein>
<accession>A0AB34IMM2</accession>
<organism evidence="4 5">
    <name type="scientific">Prymnesium parvum</name>
    <name type="common">Toxic golden alga</name>
    <dbReference type="NCBI Taxonomy" id="97485"/>
    <lineage>
        <taxon>Eukaryota</taxon>
        <taxon>Haptista</taxon>
        <taxon>Haptophyta</taxon>
        <taxon>Prymnesiophyceae</taxon>
        <taxon>Prymnesiales</taxon>
        <taxon>Prymnesiaceae</taxon>
        <taxon>Prymnesium</taxon>
    </lineage>
</organism>
<evidence type="ECO:0000313" key="5">
    <source>
        <dbReference type="Proteomes" id="UP001515480"/>
    </source>
</evidence>
<dbReference type="PROSITE" id="PS50096">
    <property type="entry name" value="IQ"/>
    <property type="match status" value="1"/>
</dbReference>
<evidence type="ECO:0000259" key="3">
    <source>
        <dbReference type="PROSITE" id="PS50053"/>
    </source>
</evidence>
<keyword evidence="1" id="KW-0175">Coiled coil</keyword>
<dbReference type="InterPro" id="IPR000626">
    <property type="entry name" value="Ubiquitin-like_dom"/>
</dbReference>
<evidence type="ECO:0000256" key="2">
    <source>
        <dbReference type="SAM" id="MobiDB-lite"/>
    </source>
</evidence>
<dbReference type="PROSITE" id="PS50053">
    <property type="entry name" value="UBIQUITIN_2"/>
    <property type="match status" value="1"/>
</dbReference>
<gene>
    <name evidence="4" type="ORF">AB1Y20_013088</name>
</gene>
<dbReference type="Proteomes" id="UP001515480">
    <property type="component" value="Unassembled WGS sequence"/>
</dbReference>
<feature type="compositionally biased region" description="Basic and acidic residues" evidence="2">
    <location>
        <begin position="155"/>
        <end position="228"/>
    </location>
</feature>
<feature type="region of interest" description="Disordered" evidence="2">
    <location>
        <begin position="154"/>
        <end position="253"/>
    </location>
</feature>
<reference evidence="4 5" key="1">
    <citation type="journal article" date="2024" name="Science">
        <title>Giant polyketide synthase enzymes in the biosynthesis of giant marine polyether toxins.</title>
        <authorList>
            <person name="Fallon T.R."/>
            <person name="Shende V.V."/>
            <person name="Wierzbicki I.H."/>
            <person name="Pendleton A.L."/>
            <person name="Watervoot N.F."/>
            <person name="Auber R.P."/>
            <person name="Gonzalez D.J."/>
            <person name="Wisecaver J.H."/>
            <person name="Moore B.S."/>
        </authorList>
    </citation>
    <scope>NUCLEOTIDE SEQUENCE [LARGE SCALE GENOMIC DNA]</scope>
    <source>
        <strain evidence="4 5">12B1</strain>
    </source>
</reference>
<keyword evidence="5" id="KW-1185">Reference proteome</keyword>
<dbReference type="AlphaFoldDB" id="A0AB34IMM2"/>
<name>A0AB34IMM2_PRYPA</name>
<evidence type="ECO:0000313" key="4">
    <source>
        <dbReference type="EMBL" id="KAL1500431.1"/>
    </source>
</evidence>
<dbReference type="SUPFAM" id="SSF54236">
    <property type="entry name" value="Ubiquitin-like"/>
    <property type="match status" value="1"/>
</dbReference>
<sequence>MAAEQRLLLLARLPPPHRALELDVRASDLVATVKALIETKCGLPRAHCALWRPASAAGALDDDLPLSSYALHEEEAPVLLVGLRGEPPPDASPSRVVSALVAIVRLQSAGRAAAARRRVRREAMARRLCGVMARVEARAAERLQRGWRARVRGAAAEREREARERREAEAREEERARERREAEEREEERARERREAEEREEERARERREAEARERAEKEKEEKERREAAAAAAAAARAEHERAQAASKSTLERKRREAAAVAAEVRALVRGTLGAVMAAAEAHDREAAEAARRAADVSREAERMVERATAAAALAAETAALAAKADAACAEAARAVSLAAASKAEAEEAMARAARAEEWAARMARELEATRAAEGAGALYTPPRRLDEPAAHAHSSGELSALDEACVLSPPEAVQTVGIVHKETGFRSFGNWRFVTWRPRFVYITPYSLCYQHLNLRLTRLKGQPTEIPFAVMRRIGVPAEDRCVLVMECIDRQYIFRFRKPEPCEKWAATLCASSSADLNFDMPEGSWGQIVRTSIGSSSTPTRTGSSHYYTPGNG</sequence>
<feature type="compositionally biased region" description="Low complexity" evidence="2">
    <location>
        <begin position="535"/>
        <end position="549"/>
    </location>
</feature>
<comment type="caution">
    <text evidence="4">The sequence shown here is derived from an EMBL/GenBank/DDBJ whole genome shotgun (WGS) entry which is preliminary data.</text>
</comment>
<dbReference type="EMBL" id="JBGBPQ010000023">
    <property type="protein sequence ID" value="KAL1500431.1"/>
    <property type="molecule type" value="Genomic_DNA"/>
</dbReference>
<evidence type="ECO:0000256" key="1">
    <source>
        <dbReference type="SAM" id="Coils"/>
    </source>
</evidence>
<feature type="coiled-coil region" evidence="1">
    <location>
        <begin position="280"/>
        <end position="307"/>
    </location>
</feature>